<dbReference type="InterPro" id="IPR005814">
    <property type="entry name" value="Aminotrans_3"/>
</dbReference>
<dbReference type="Gene3D" id="3.90.1150.10">
    <property type="entry name" value="Aspartate Aminotransferase, domain 1"/>
    <property type="match status" value="1"/>
</dbReference>
<dbReference type="PANTHER" id="PTHR45688:SF3">
    <property type="entry name" value="ALANINE--GLYOXYLATE AMINOTRANSFERASE 2, MITOCHONDRIAL"/>
    <property type="match status" value="1"/>
</dbReference>
<evidence type="ECO:0000256" key="1">
    <source>
        <dbReference type="ARBA" id="ARBA00001933"/>
    </source>
</evidence>
<evidence type="ECO:0000256" key="8">
    <source>
        <dbReference type="ARBA" id="ARBA00022898"/>
    </source>
</evidence>
<keyword evidence="10" id="KW-0496">Mitochondrion</keyword>
<evidence type="ECO:0000256" key="4">
    <source>
        <dbReference type="ARBA" id="ARBA00011881"/>
    </source>
</evidence>
<dbReference type="InterPro" id="IPR015421">
    <property type="entry name" value="PyrdxlP-dep_Trfase_major"/>
</dbReference>
<dbReference type="FunFam" id="3.40.640.10:FF:000004">
    <property type="entry name" value="Acetylornithine aminotransferase"/>
    <property type="match status" value="1"/>
</dbReference>
<dbReference type="InterPro" id="IPR015424">
    <property type="entry name" value="PyrdxlP-dep_Trfase"/>
</dbReference>
<keyword evidence="8" id="KW-0663">Pyridoxal phosphate</keyword>
<dbReference type="SUPFAM" id="SSF53383">
    <property type="entry name" value="PLP-dependent transferases"/>
    <property type="match status" value="1"/>
</dbReference>
<evidence type="ECO:0000256" key="5">
    <source>
        <dbReference type="ARBA" id="ARBA00013049"/>
    </source>
</evidence>
<dbReference type="InterPro" id="IPR015422">
    <property type="entry name" value="PyrdxlP-dep_Trfase_small"/>
</dbReference>
<dbReference type="PANTHER" id="PTHR45688">
    <property type="match status" value="1"/>
</dbReference>
<dbReference type="GO" id="GO:0005739">
    <property type="term" value="C:mitochondrion"/>
    <property type="evidence" value="ECO:0007669"/>
    <property type="project" value="UniProtKB-SubCell"/>
</dbReference>
<dbReference type="PROSITE" id="PS00600">
    <property type="entry name" value="AA_TRANSFER_CLASS_3"/>
    <property type="match status" value="1"/>
</dbReference>
<evidence type="ECO:0000256" key="9">
    <source>
        <dbReference type="ARBA" id="ARBA00022946"/>
    </source>
</evidence>
<dbReference type="EC" id="2.6.1.44" evidence="5"/>
<dbReference type="AlphaFoldDB" id="A0A381PDM2"/>
<comment type="subunit">
    <text evidence="4">Homotetramer.</text>
</comment>
<evidence type="ECO:0000256" key="6">
    <source>
        <dbReference type="ARBA" id="ARBA00022576"/>
    </source>
</evidence>
<dbReference type="InterPro" id="IPR049704">
    <property type="entry name" value="Aminotrans_3_PPA_site"/>
</dbReference>
<comment type="cofactor">
    <cofactor evidence="1">
        <name>pyridoxal 5'-phosphate</name>
        <dbReference type="ChEBI" id="CHEBI:597326"/>
    </cofactor>
</comment>
<evidence type="ECO:0000256" key="2">
    <source>
        <dbReference type="ARBA" id="ARBA00004173"/>
    </source>
</evidence>
<dbReference type="EMBL" id="UINC01000950">
    <property type="protein sequence ID" value="SUZ65115.1"/>
    <property type="molecule type" value="Genomic_DNA"/>
</dbReference>
<comment type="similarity">
    <text evidence="3">Belongs to the class-III pyridoxal-phosphate-dependent aminotransferase family.</text>
</comment>
<name>A0A381PDM2_9ZZZZ</name>
<proteinExistence type="inferred from homology"/>
<dbReference type="Gene3D" id="3.40.640.10">
    <property type="entry name" value="Type I PLP-dependent aspartate aminotransferase-like (Major domain)"/>
    <property type="match status" value="1"/>
</dbReference>
<dbReference type="CDD" id="cd00610">
    <property type="entry name" value="OAT_like"/>
    <property type="match status" value="1"/>
</dbReference>
<evidence type="ECO:0000313" key="11">
    <source>
        <dbReference type="EMBL" id="SUZ65115.1"/>
    </source>
</evidence>
<accession>A0A381PDM2</accession>
<keyword evidence="7" id="KW-0808">Transferase</keyword>
<keyword evidence="6" id="KW-0032">Aminotransferase</keyword>
<gene>
    <name evidence="11" type="ORF">METZ01_LOCUS17969</name>
</gene>
<organism evidence="11">
    <name type="scientific">marine metagenome</name>
    <dbReference type="NCBI Taxonomy" id="408172"/>
    <lineage>
        <taxon>unclassified sequences</taxon>
        <taxon>metagenomes</taxon>
        <taxon>ecological metagenomes</taxon>
    </lineage>
</organism>
<evidence type="ECO:0000256" key="10">
    <source>
        <dbReference type="ARBA" id="ARBA00023128"/>
    </source>
</evidence>
<sequence>MDVGGTAHQMTNSERVLAGHSEFLFPAVRPLYDEPLVLDEGEGVRVRGVDGREYLDLFSGILTTSVGHCHPEVVGRVQAQVGRLGHTSTLYVTEPQVEAARRLAEIAPGQLSQTFFTNSGTEAIETAIHMACLHTGRSEIVALRQAYHGRSFLASNVTAHSSWRPLASSVPGIKHAMTPYPYRCPFKQPCDESCGEAFAHDLEDVIRTTTNGRPAAFIAESILGVGGYIVPPPGYFARAAEIIRSYGGLFIADEVQSGFGRTGGRWFAIEHWGVEPDIMVMAKGIANGAPVGATITRPDIAASWKAKSISTFGGNPVAMAAASATLDIMVGEDVPTRAEARGAQLAGGLRELREDYDWIGDVRGMGLMQALELVQDRSTKEPAPQRAKALLEAAKDECLLIGIGGLHGQVIRIGPSLLITEAEVAEGLDRLGRACGRVE</sequence>
<dbReference type="Pfam" id="PF00202">
    <property type="entry name" value="Aminotran_3"/>
    <property type="match status" value="1"/>
</dbReference>
<dbReference type="GO" id="GO:0030170">
    <property type="term" value="F:pyridoxal phosphate binding"/>
    <property type="evidence" value="ECO:0007669"/>
    <property type="project" value="InterPro"/>
</dbReference>
<evidence type="ECO:0000256" key="7">
    <source>
        <dbReference type="ARBA" id="ARBA00022679"/>
    </source>
</evidence>
<evidence type="ECO:0000256" key="3">
    <source>
        <dbReference type="ARBA" id="ARBA00008954"/>
    </source>
</evidence>
<reference evidence="11" key="1">
    <citation type="submission" date="2018-05" db="EMBL/GenBank/DDBJ databases">
        <authorList>
            <person name="Lanie J.A."/>
            <person name="Ng W.-L."/>
            <person name="Kazmierczak K.M."/>
            <person name="Andrzejewski T.M."/>
            <person name="Davidsen T.M."/>
            <person name="Wayne K.J."/>
            <person name="Tettelin H."/>
            <person name="Glass J.I."/>
            <person name="Rusch D."/>
            <person name="Podicherti R."/>
            <person name="Tsui H.-C.T."/>
            <person name="Winkler M.E."/>
        </authorList>
    </citation>
    <scope>NUCLEOTIDE SEQUENCE</scope>
</reference>
<comment type="subcellular location">
    <subcellularLocation>
        <location evidence="2">Mitochondrion</location>
    </subcellularLocation>
</comment>
<keyword evidence="9" id="KW-0809">Transit peptide</keyword>
<protein>
    <recommendedName>
        <fullName evidence="5">alanine--glyoxylate transaminase</fullName>
        <ecNumber evidence="5">2.6.1.44</ecNumber>
    </recommendedName>
</protein>
<dbReference type="GO" id="GO:0008453">
    <property type="term" value="F:alanine-glyoxylate transaminase activity"/>
    <property type="evidence" value="ECO:0007669"/>
    <property type="project" value="UniProtKB-EC"/>
</dbReference>
<dbReference type="PIRSF" id="PIRSF000521">
    <property type="entry name" value="Transaminase_4ab_Lys_Orn"/>
    <property type="match status" value="1"/>
</dbReference>